<dbReference type="STRING" id="207559.Dde_2735"/>
<dbReference type="PANTHER" id="PTHR31793">
    <property type="entry name" value="4-HYDROXYBENZOYL-COA THIOESTERASE FAMILY MEMBER"/>
    <property type="match status" value="1"/>
</dbReference>
<gene>
    <name evidence="3" type="ordered locus">Dde_2735</name>
</gene>
<dbReference type="SUPFAM" id="SSF54637">
    <property type="entry name" value="Thioesterase/thiol ester dehydrase-isomerase"/>
    <property type="match status" value="1"/>
</dbReference>
<dbReference type="CDD" id="cd00586">
    <property type="entry name" value="4HBT"/>
    <property type="match status" value="1"/>
</dbReference>
<proteinExistence type="inferred from homology"/>
<reference evidence="3 4" key="1">
    <citation type="journal article" date="2011" name="J. Bacteriol.">
        <title>Complete genome sequence and updated annotation of Desulfovibrio alaskensis G20.</title>
        <authorList>
            <person name="Hauser L.J."/>
            <person name="Land M.L."/>
            <person name="Brown S.D."/>
            <person name="Larimer F."/>
            <person name="Keller K.L."/>
            <person name="Rapp-Giles B.J."/>
            <person name="Price M.N."/>
            <person name="Lin M."/>
            <person name="Bruce D.C."/>
            <person name="Detter J.C."/>
            <person name="Tapia R."/>
            <person name="Han C.S."/>
            <person name="Goodwin L.A."/>
            <person name="Cheng J.F."/>
            <person name="Pitluck S."/>
            <person name="Copeland A."/>
            <person name="Lucas S."/>
            <person name="Nolan M."/>
            <person name="Lapidus A.L."/>
            <person name="Palumbo A.V."/>
            <person name="Wall J.D."/>
        </authorList>
    </citation>
    <scope>NUCLEOTIDE SEQUENCE [LARGE SCALE GENOMIC DNA]</scope>
    <source>
        <strain evidence="4">ATCC BAA 1058 / DSM 17464 / G20</strain>
    </source>
</reference>
<evidence type="ECO:0000313" key="4">
    <source>
        <dbReference type="Proteomes" id="UP000002710"/>
    </source>
</evidence>
<dbReference type="InterPro" id="IPR029069">
    <property type="entry name" value="HotDog_dom_sf"/>
</dbReference>
<protein>
    <submittedName>
        <fullName evidence="3">4-hydroxybenzoyl-CoA thioesterase</fullName>
    </submittedName>
</protein>
<dbReference type="Pfam" id="PF13279">
    <property type="entry name" value="4HBT_2"/>
    <property type="match status" value="1"/>
</dbReference>
<dbReference type="PIRSF" id="PIRSF003230">
    <property type="entry name" value="YbgC"/>
    <property type="match status" value="1"/>
</dbReference>
<keyword evidence="2" id="KW-0378">Hydrolase</keyword>
<evidence type="ECO:0000256" key="1">
    <source>
        <dbReference type="ARBA" id="ARBA00005953"/>
    </source>
</evidence>
<dbReference type="InterPro" id="IPR050563">
    <property type="entry name" value="4-hydroxybenzoyl-CoA_TE"/>
</dbReference>
<dbReference type="InterPro" id="IPR006684">
    <property type="entry name" value="YbgC/YbaW"/>
</dbReference>
<accession>Q30XR5</accession>
<comment type="similarity">
    <text evidence="1">Belongs to the 4-hydroxybenzoyl-CoA thioesterase family.</text>
</comment>
<dbReference type="RefSeq" id="WP_011368556.1">
    <property type="nucleotide sequence ID" value="NC_007519.1"/>
</dbReference>
<dbReference type="Gene3D" id="3.10.129.10">
    <property type="entry name" value="Hotdog Thioesterase"/>
    <property type="match status" value="1"/>
</dbReference>
<dbReference type="GO" id="GO:0047617">
    <property type="term" value="F:fatty acyl-CoA hydrolase activity"/>
    <property type="evidence" value="ECO:0007669"/>
    <property type="project" value="TreeGrafter"/>
</dbReference>
<dbReference type="NCBIfam" id="TIGR00051">
    <property type="entry name" value="YbgC/FadM family acyl-CoA thioesterase"/>
    <property type="match status" value="1"/>
</dbReference>
<dbReference type="eggNOG" id="COG0824">
    <property type="taxonomic scope" value="Bacteria"/>
</dbReference>
<keyword evidence="4" id="KW-1185">Reference proteome</keyword>
<dbReference type="EMBL" id="CP000112">
    <property type="protein sequence ID" value="ABB39531.1"/>
    <property type="molecule type" value="Genomic_DNA"/>
</dbReference>
<name>Q30XR5_OLEA2</name>
<dbReference type="HOGENOM" id="CLU_101141_3_2_7"/>
<sequence length="137" mass="15943">MTDFPAPETWLAHRVSYGETDTMGVVYYAEYLHFFERARSEFIRARGMSYAQVEEKDIMLPVREAACRYRRPARFDDLVRIRTGISQWGRASLTFVYEIWNEDKTVLLCTGSTQHACVNRTGRPVSVPEWLHALFTA</sequence>
<dbReference type="PANTHER" id="PTHR31793:SF27">
    <property type="entry name" value="NOVEL THIOESTERASE SUPERFAMILY DOMAIN AND SAPOSIN A-TYPE DOMAIN CONTAINING PROTEIN (0610012H03RIK)"/>
    <property type="match status" value="1"/>
</dbReference>
<evidence type="ECO:0000313" key="3">
    <source>
        <dbReference type="EMBL" id="ABB39531.1"/>
    </source>
</evidence>
<evidence type="ECO:0000256" key="2">
    <source>
        <dbReference type="ARBA" id="ARBA00022801"/>
    </source>
</evidence>
<organism evidence="3 4">
    <name type="scientific">Oleidesulfovibrio alaskensis (strain ATCC BAA-1058 / DSM 17464 / G20)</name>
    <name type="common">Desulfovibrio alaskensis</name>
    <dbReference type="NCBI Taxonomy" id="207559"/>
    <lineage>
        <taxon>Bacteria</taxon>
        <taxon>Pseudomonadati</taxon>
        <taxon>Thermodesulfobacteriota</taxon>
        <taxon>Desulfovibrionia</taxon>
        <taxon>Desulfovibrionales</taxon>
        <taxon>Desulfovibrionaceae</taxon>
        <taxon>Oleidesulfovibrio</taxon>
    </lineage>
</organism>
<dbReference type="AlphaFoldDB" id="Q30XR5"/>
<dbReference type="Proteomes" id="UP000002710">
    <property type="component" value="Chromosome"/>
</dbReference>
<dbReference type="KEGG" id="dde:Dde_2735"/>